<dbReference type="Proteomes" id="UP000189426">
    <property type="component" value="Unassembled WGS sequence"/>
</dbReference>
<evidence type="ECO:0000256" key="5">
    <source>
        <dbReference type="ARBA" id="ARBA00023004"/>
    </source>
</evidence>
<dbReference type="Pfam" id="PF08007">
    <property type="entry name" value="JmjC_2"/>
    <property type="match status" value="1"/>
</dbReference>
<dbReference type="EMBL" id="MLHG01000013">
    <property type="protein sequence ID" value="OOF41042.1"/>
    <property type="molecule type" value="Genomic_DNA"/>
</dbReference>
<evidence type="ECO:0000313" key="8">
    <source>
        <dbReference type="Proteomes" id="UP000189426"/>
    </source>
</evidence>
<name>A0A1V3IJ24_9PAST</name>
<protein>
    <submittedName>
        <fullName evidence="7">Ribosomal oxygenase</fullName>
    </submittedName>
</protein>
<dbReference type="InterPro" id="IPR003347">
    <property type="entry name" value="JmjC_dom"/>
</dbReference>
<gene>
    <name evidence="7" type="ORF">BKK47_01880</name>
</gene>
<evidence type="ECO:0000256" key="4">
    <source>
        <dbReference type="ARBA" id="ARBA00023002"/>
    </source>
</evidence>
<dbReference type="GO" id="GO:0046872">
    <property type="term" value="F:metal ion binding"/>
    <property type="evidence" value="ECO:0007669"/>
    <property type="project" value="UniProtKB-KW"/>
</dbReference>
<proteinExistence type="predicted"/>
<dbReference type="SMART" id="SM00558">
    <property type="entry name" value="JmjC"/>
    <property type="match status" value="1"/>
</dbReference>
<sequence>MTALSQADFCLPENITPEIFLRDYWQKKPLIIRNGLPEIIGQFEPQDIIELAQNEDATARLVKTFADDDWKVFFSPLTEQDFKHLPQKWSVLVQNLEQWSPELGQLWNKFGFIPQWQRDDIMVSYAPKGGSVGKHYDEYDVFLVQGYGCRRWQLGKWCDSSTEFKPNQPIRIFDDMGDLVIDEVMNPGDILYIPARMAHYGVAEEDCLTFSFGLRYPNLTHLIDGISKGFCHQDPDLNLSEFDLPLRLTQSAQRSGKLADENIQMMKQQLLDKLSHSEAFDQLFKQAVATAVSSRRYELLVSEEMTDPEDVRADLEDGALLCQDNNCKLLYTENPLRIYANGEWLDELNLIETEVLKRLADGESLDWEFLTDLTNETEEPATAMELLLDSVCNWLDDGWVLLDEYV</sequence>
<keyword evidence="2" id="KW-0479">Metal-binding</keyword>
<dbReference type="PANTHER" id="PTHR13096">
    <property type="entry name" value="MINA53 MYC INDUCED NUCLEAR ANTIGEN"/>
    <property type="match status" value="1"/>
</dbReference>
<comment type="caution">
    <text evidence="7">The sequence shown here is derived from an EMBL/GenBank/DDBJ whole genome shotgun (WGS) entry which is preliminary data.</text>
</comment>
<keyword evidence="8" id="KW-1185">Reference proteome</keyword>
<dbReference type="Gene3D" id="2.60.120.650">
    <property type="entry name" value="Cupin"/>
    <property type="match status" value="1"/>
</dbReference>
<dbReference type="InterPro" id="IPR039994">
    <property type="entry name" value="NO66-like"/>
</dbReference>
<dbReference type="PROSITE" id="PS51184">
    <property type="entry name" value="JMJC"/>
    <property type="match status" value="1"/>
</dbReference>
<evidence type="ECO:0000259" key="6">
    <source>
        <dbReference type="PROSITE" id="PS51184"/>
    </source>
</evidence>
<evidence type="ECO:0000256" key="1">
    <source>
        <dbReference type="ARBA" id="ARBA00001954"/>
    </source>
</evidence>
<evidence type="ECO:0000313" key="7">
    <source>
        <dbReference type="EMBL" id="OOF41042.1"/>
    </source>
</evidence>
<reference evidence="7 8" key="1">
    <citation type="submission" date="2016-10" db="EMBL/GenBank/DDBJ databases">
        <title>Rodentibacter gen. nov. and new species.</title>
        <authorList>
            <person name="Christensen H."/>
        </authorList>
    </citation>
    <scope>NUCLEOTIDE SEQUENCE [LARGE SCALE GENOMIC DNA]</scope>
    <source>
        <strain evidence="7 8">Ppn418</strain>
    </source>
</reference>
<dbReference type="RefSeq" id="WP_077493235.1">
    <property type="nucleotide sequence ID" value="NZ_MLHG01000013.1"/>
</dbReference>
<keyword evidence="5" id="KW-0408">Iron</keyword>
<organism evidence="7 8">
    <name type="scientific">Rodentibacter mrazii</name>
    <dbReference type="NCBI Taxonomy" id="1908257"/>
    <lineage>
        <taxon>Bacteria</taxon>
        <taxon>Pseudomonadati</taxon>
        <taxon>Pseudomonadota</taxon>
        <taxon>Gammaproteobacteria</taxon>
        <taxon>Pasteurellales</taxon>
        <taxon>Pasteurellaceae</taxon>
        <taxon>Rodentibacter</taxon>
    </lineage>
</organism>
<evidence type="ECO:0000256" key="2">
    <source>
        <dbReference type="ARBA" id="ARBA00022723"/>
    </source>
</evidence>
<dbReference type="Gene3D" id="3.40.366.30">
    <property type="entry name" value="50S ribosomal protein L16 arginine hydroxylase, Chain A, Domain 2"/>
    <property type="match status" value="1"/>
</dbReference>
<dbReference type="GO" id="GO:0016706">
    <property type="term" value="F:2-oxoglutarate-dependent dioxygenase activity"/>
    <property type="evidence" value="ECO:0007669"/>
    <property type="project" value="TreeGrafter"/>
</dbReference>
<feature type="domain" description="JmjC" evidence="6">
    <location>
        <begin position="102"/>
        <end position="231"/>
    </location>
</feature>
<dbReference type="SUPFAM" id="SSF51197">
    <property type="entry name" value="Clavaminate synthase-like"/>
    <property type="match status" value="1"/>
</dbReference>
<dbReference type="PANTHER" id="PTHR13096:SF8">
    <property type="entry name" value="RIBOSOMAL OXYGENASE 1"/>
    <property type="match status" value="1"/>
</dbReference>
<dbReference type="AlphaFoldDB" id="A0A1V3IJ24"/>
<keyword evidence="3" id="KW-0223">Dioxygenase</keyword>
<keyword evidence="4" id="KW-0560">Oxidoreductase</keyword>
<comment type="cofactor">
    <cofactor evidence="1">
        <name>Fe(2+)</name>
        <dbReference type="ChEBI" id="CHEBI:29033"/>
    </cofactor>
</comment>
<dbReference type="InterPro" id="IPR046799">
    <property type="entry name" value="ROXA-like_wH"/>
</dbReference>
<accession>A0A1V3IJ24</accession>
<evidence type="ECO:0000256" key="3">
    <source>
        <dbReference type="ARBA" id="ARBA00022964"/>
    </source>
</evidence>
<dbReference type="Pfam" id="PF20514">
    <property type="entry name" value="WHD_ROXA"/>
    <property type="match status" value="1"/>
</dbReference>
<dbReference type="STRING" id="1908257.BKK47_01880"/>